<keyword evidence="5 10" id="KW-0145">Chemotaxis</keyword>
<protein>
    <recommendedName>
        <fullName evidence="10">Flagellar protein FliL</fullName>
    </recommendedName>
</protein>
<dbReference type="InterPro" id="IPR005503">
    <property type="entry name" value="FliL"/>
</dbReference>
<keyword evidence="7 10" id="KW-0283">Flagellar rotation</keyword>
<keyword evidence="4" id="KW-1003">Cell membrane</keyword>
<dbReference type="GO" id="GO:0005886">
    <property type="term" value="C:plasma membrane"/>
    <property type="evidence" value="ECO:0007669"/>
    <property type="project" value="UniProtKB-SubCell"/>
</dbReference>
<reference evidence="11" key="1">
    <citation type="submission" date="2020-08" db="EMBL/GenBank/DDBJ databases">
        <title>Sulfitobacter aestuariivivens sp. nov., isolated from a tidal flat.</title>
        <authorList>
            <person name="Park S."/>
            <person name="Yoon J.-H."/>
        </authorList>
    </citation>
    <scope>NUCLEOTIDE SEQUENCE</scope>
    <source>
        <strain evidence="11">TSTF-M16</strain>
    </source>
</reference>
<comment type="similarity">
    <text evidence="3 10">Belongs to the FliL family.</text>
</comment>
<comment type="function">
    <text evidence="1 10">Controls the rotational direction of flagella during chemotaxis.</text>
</comment>
<evidence type="ECO:0000256" key="7">
    <source>
        <dbReference type="ARBA" id="ARBA00022779"/>
    </source>
</evidence>
<dbReference type="GO" id="GO:0006935">
    <property type="term" value="P:chemotaxis"/>
    <property type="evidence" value="ECO:0007669"/>
    <property type="project" value="UniProtKB-KW"/>
</dbReference>
<feature type="transmembrane region" description="Helical" evidence="10">
    <location>
        <begin position="25"/>
        <end position="46"/>
    </location>
</feature>
<evidence type="ECO:0000256" key="9">
    <source>
        <dbReference type="ARBA" id="ARBA00023136"/>
    </source>
</evidence>
<evidence type="ECO:0000256" key="4">
    <source>
        <dbReference type="ARBA" id="ARBA00022475"/>
    </source>
</evidence>
<keyword evidence="11" id="KW-0966">Cell projection</keyword>
<dbReference type="GO" id="GO:0071978">
    <property type="term" value="P:bacterial-type flagellum-dependent swarming motility"/>
    <property type="evidence" value="ECO:0007669"/>
    <property type="project" value="TreeGrafter"/>
</dbReference>
<dbReference type="Proteomes" id="UP000635142">
    <property type="component" value="Unassembled WGS sequence"/>
</dbReference>
<keyword evidence="12" id="KW-1185">Reference proteome</keyword>
<keyword evidence="6 10" id="KW-0812">Transmembrane</keyword>
<evidence type="ECO:0000256" key="8">
    <source>
        <dbReference type="ARBA" id="ARBA00022989"/>
    </source>
</evidence>
<evidence type="ECO:0000256" key="6">
    <source>
        <dbReference type="ARBA" id="ARBA00022692"/>
    </source>
</evidence>
<proteinExistence type="inferred from homology"/>
<evidence type="ECO:0000256" key="10">
    <source>
        <dbReference type="RuleBase" id="RU364125"/>
    </source>
</evidence>
<dbReference type="RefSeq" id="WP_191076492.1">
    <property type="nucleotide sequence ID" value="NZ_JACTAG010000002.1"/>
</dbReference>
<evidence type="ECO:0000256" key="2">
    <source>
        <dbReference type="ARBA" id="ARBA00004162"/>
    </source>
</evidence>
<evidence type="ECO:0000313" key="11">
    <source>
        <dbReference type="EMBL" id="MBD3665520.1"/>
    </source>
</evidence>
<evidence type="ECO:0000313" key="12">
    <source>
        <dbReference type="Proteomes" id="UP000635142"/>
    </source>
</evidence>
<sequence>MSVTESPDSTKGTVEIDAPVNSLKLLVIIGVLLAVVGAIGGFHATWSGMVLRVESDASSPGKAGYDRSLPDMVFVPVDPLVVSLGNRAGARHLRFRAQLEVPSRHQEEVTQLLPRVVDVLNSYLRALEPSDLEDQSGLARLRAQMLRRVQVVVGQGRVADILVMEFVLN</sequence>
<evidence type="ECO:0000256" key="1">
    <source>
        <dbReference type="ARBA" id="ARBA00002254"/>
    </source>
</evidence>
<dbReference type="AlphaFoldDB" id="A0A927D5E7"/>
<dbReference type="PANTHER" id="PTHR35091:SF2">
    <property type="entry name" value="FLAGELLAR PROTEIN FLIL"/>
    <property type="match status" value="1"/>
</dbReference>
<keyword evidence="10" id="KW-0997">Cell inner membrane</keyword>
<keyword evidence="8 10" id="KW-1133">Transmembrane helix</keyword>
<evidence type="ECO:0000256" key="3">
    <source>
        <dbReference type="ARBA" id="ARBA00008281"/>
    </source>
</evidence>
<dbReference type="GO" id="GO:0009425">
    <property type="term" value="C:bacterial-type flagellum basal body"/>
    <property type="evidence" value="ECO:0007669"/>
    <property type="project" value="InterPro"/>
</dbReference>
<keyword evidence="11" id="KW-0282">Flagellum</keyword>
<organism evidence="11 12">
    <name type="scientific">Sulfitobacter aestuariivivens</name>
    <dbReference type="NCBI Taxonomy" id="2766981"/>
    <lineage>
        <taxon>Bacteria</taxon>
        <taxon>Pseudomonadati</taxon>
        <taxon>Pseudomonadota</taxon>
        <taxon>Alphaproteobacteria</taxon>
        <taxon>Rhodobacterales</taxon>
        <taxon>Roseobacteraceae</taxon>
        <taxon>Sulfitobacter</taxon>
    </lineage>
</organism>
<dbReference type="EMBL" id="JACTAG010000002">
    <property type="protein sequence ID" value="MBD3665520.1"/>
    <property type="molecule type" value="Genomic_DNA"/>
</dbReference>
<comment type="subcellular location">
    <subcellularLocation>
        <location evidence="10">Cell inner membrane</location>
    </subcellularLocation>
    <subcellularLocation>
        <location evidence="2">Cell membrane</location>
        <topology evidence="2">Single-pass membrane protein</topology>
    </subcellularLocation>
</comment>
<evidence type="ECO:0000256" key="5">
    <source>
        <dbReference type="ARBA" id="ARBA00022500"/>
    </source>
</evidence>
<comment type="caution">
    <text evidence="11">The sequence shown here is derived from an EMBL/GenBank/DDBJ whole genome shotgun (WGS) entry which is preliminary data.</text>
</comment>
<keyword evidence="9 10" id="KW-0472">Membrane</keyword>
<keyword evidence="11" id="KW-0969">Cilium</keyword>
<dbReference type="Pfam" id="PF03748">
    <property type="entry name" value="FliL"/>
    <property type="match status" value="1"/>
</dbReference>
<name>A0A927D5E7_9RHOB</name>
<dbReference type="PANTHER" id="PTHR35091">
    <property type="entry name" value="FLAGELLAR PROTEIN FLIL"/>
    <property type="match status" value="1"/>
</dbReference>
<gene>
    <name evidence="11" type="ORF">H9Q16_16425</name>
</gene>
<accession>A0A927D5E7</accession>